<proteinExistence type="predicted"/>
<dbReference type="STRING" id="37658.SAMN05661086_02985"/>
<dbReference type="InterPro" id="IPR011013">
    <property type="entry name" value="Gal_mutarotase_sf_dom"/>
</dbReference>
<dbReference type="Pfam" id="PF17167">
    <property type="entry name" value="Glyco_hydro_94"/>
    <property type="match status" value="1"/>
</dbReference>
<dbReference type="GO" id="GO:0016757">
    <property type="term" value="F:glycosyltransferase activity"/>
    <property type="evidence" value="ECO:0007669"/>
    <property type="project" value="UniProtKB-KW"/>
</dbReference>
<keyword evidence="2" id="KW-0808">Transferase</keyword>
<evidence type="ECO:0000256" key="1">
    <source>
        <dbReference type="ARBA" id="ARBA00022676"/>
    </source>
</evidence>
<dbReference type="GO" id="GO:0030246">
    <property type="term" value="F:carbohydrate binding"/>
    <property type="evidence" value="ECO:0007669"/>
    <property type="project" value="InterPro"/>
</dbReference>
<reference evidence="5 6" key="1">
    <citation type="submission" date="2016-10" db="EMBL/GenBank/DDBJ databases">
        <authorList>
            <person name="de Groot N.N."/>
        </authorList>
    </citation>
    <scope>NUCLEOTIDE SEQUENCE [LARGE SCALE GENOMIC DNA]</scope>
    <source>
        <strain evidence="5 6">743A</strain>
    </source>
</reference>
<evidence type="ECO:0000259" key="3">
    <source>
        <dbReference type="Pfam" id="PF06165"/>
    </source>
</evidence>
<protein>
    <submittedName>
        <fullName evidence="5">Cellobiose phosphorylase</fullName>
    </submittedName>
</protein>
<gene>
    <name evidence="5" type="ORF">SAMN05661086_02985</name>
</gene>
<dbReference type="Gene3D" id="1.50.10.10">
    <property type="match status" value="1"/>
</dbReference>
<evidence type="ECO:0000313" key="6">
    <source>
        <dbReference type="Proteomes" id="UP000199659"/>
    </source>
</evidence>
<dbReference type="PANTHER" id="PTHR37469:SF3">
    <property type="entry name" value="PUTATIVE-RELATED"/>
    <property type="match status" value="1"/>
</dbReference>
<dbReference type="Gene3D" id="2.70.98.40">
    <property type="entry name" value="Glycoside hydrolase, family 65, N-terminal domain"/>
    <property type="match status" value="1"/>
</dbReference>
<organism evidence="5 6">
    <name type="scientific">Anaeromicropila populeti</name>
    <dbReference type="NCBI Taxonomy" id="37658"/>
    <lineage>
        <taxon>Bacteria</taxon>
        <taxon>Bacillati</taxon>
        <taxon>Bacillota</taxon>
        <taxon>Clostridia</taxon>
        <taxon>Lachnospirales</taxon>
        <taxon>Lachnospiraceae</taxon>
        <taxon>Anaeromicropila</taxon>
    </lineage>
</organism>
<dbReference type="InterPro" id="IPR008928">
    <property type="entry name" value="6-hairpin_glycosidase_sf"/>
</dbReference>
<feature type="domain" description="Glycosyl hydrolase 94 supersandwich" evidence="3">
    <location>
        <begin position="11"/>
        <end position="285"/>
    </location>
</feature>
<dbReference type="InterPro" id="IPR052047">
    <property type="entry name" value="GH94_Enzymes"/>
</dbReference>
<keyword evidence="6" id="KW-1185">Reference proteome</keyword>
<evidence type="ECO:0000256" key="2">
    <source>
        <dbReference type="ARBA" id="ARBA00022679"/>
    </source>
</evidence>
<keyword evidence="1" id="KW-0328">Glycosyltransferase</keyword>
<evidence type="ECO:0000313" key="5">
    <source>
        <dbReference type="EMBL" id="SFR97271.1"/>
    </source>
</evidence>
<dbReference type="InterPro" id="IPR037828">
    <property type="entry name" value="GH94N_ChBP"/>
</dbReference>
<dbReference type="AlphaFoldDB" id="A0A1I6L1F4"/>
<dbReference type="GO" id="GO:0005975">
    <property type="term" value="P:carbohydrate metabolic process"/>
    <property type="evidence" value="ECO:0007669"/>
    <property type="project" value="InterPro"/>
</dbReference>
<feature type="domain" description="Glycosyl hydrolase 94 catalytic" evidence="4">
    <location>
        <begin position="299"/>
        <end position="717"/>
    </location>
</feature>
<dbReference type="InterPro" id="IPR010383">
    <property type="entry name" value="Glyco_hydrolase_94_b-supersand"/>
</dbReference>
<evidence type="ECO:0000259" key="4">
    <source>
        <dbReference type="Pfam" id="PF17167"/>
    </source>
</evidence>
<dbReference type="OrthoDB" id="9769991at2"/>
<dbReference type="InterPro" id="IPR033432">
    <property type="entry name" value="GH94_catalytic"/>
</dbReference>
<accession>A0A1I6L1F4</accession>
<dbReference type="RefSeq" id="WP_092562387.1">
    <property type="nucleotide sequence ID" value="NZ_FOYZ01000012.1"/>
</dbReference>
<dbReference type="Pfam" id="PF06165">
    <property type="entry name" value="GH94_b-supersand"/>
    <property type="match status" value="1"/>
</dbReference>
<dbReference type="InterPro" id="IPR037018">
    <property type="entry name" value="GH65_N"/>
</dbReference>
<dbReference type="CDD" id="cd11755">
    <property type="entry name" value="GH94N_ChBP_like"/>
    <property type="match status" value="1"/>
</dbReference>
<dbReference type="SMART" id="SM01068">
    <property type="entry name" value="CBM_X"/>
    <property type="match status" value="1"/>
</dbReference>
<dbReference type="InterPro" id="IPR012341">
    <property type="entry name" value="6hp_glycosidase-like_sf"/>
</dbReference>
<dbReference type="Gene3D" id="2.60.420.10">
    <property type="entry name" value="Maltose phosphorylase, domain 3"/>
    <property type="match status" value="1"/>
</dbReference>
<dbReference type="EMBL" id="FOYZ01000012">
    <property type="protein sequence ID" value="SFR97271.1"/>
    <property type="molecule type" value="Genomic_DNA"/>
</dbReference>
<sequence length="795" mass="90488">MNYGYFDDANKEYVITRPDTPTPWTNYLGSTEYGAIITNNAAGYSFIGSGANGKLLRFRFNACYSNLPGRYIYISDQESKDYWSASWQPVGKSLENYQTICRHGTAYTEITSQYQNIETSTLYYVPLHQQYEIWHFKVKNMDTVTRNLSIFAYSELTNHKLEAMDMNNLQYSQYISRTYYKDNHLMQYTNGLSDDGCWRFFGVSKASAVGWDGSREGFLGTYGSYSTPSAVINGACNQTLNYTGNSCGSLQVNVNLEPQEENEMVFILGEGTDEMASQLLNHYKNARVVQEELFQLKQYWHSKLEAFQVQTPDSKFNSMINVWHSYECFVNTYWSRTASLIYSSGRNGLGYRDTVADLQSIMHLDHKLAGERLVTLLSGQVSNGGALPLVRFDHIPGTEFLPDSPEYQQKTGYDNYRCDDGLWLFEAVLQYIKESGKVEFLDTIIPYSDTGKATVYEHLKKALEFLLARLGEHHLLIAIDNDWNDCLKLGSQGESVFASFQLYLGLKIFQELAHLIHKDKDLIWAESHAKELYSSLQTHCFQDGQFIRAITKDHHVIGASTNEEASLWLNPQTWSVISGVASPKQAEEVLDKVDKILKTEYGALLFYPSYTSFKLPEINMAVYLPGVKENGSIFLMAEAWIIKAETMLGHGNQAWDYFNSTNPASYNDKCELHQTEPYVYSQFVEGIESPYYGRAHGHWLTGSASSIMLSVVEGILGVRADYDGLIVQPCIPSKWEEFSIVRHFRNKTLHIHVCNPDHVEKGVTKIVLNGEEFINSCFIPLCKMKELNEVEIIMG</sequence>
<dbReference type="SUPFAM" id="SSF74650">
    <property type="entry name" value="Galactose mutarotase-like"/>
    <property type="match status" value="1"/>
</dbReference>
<name>A0A1I6L1F4_9FIRM</name>
<dbReference type="PANTHER" id="PTHR37469">
    <property type="entry name" value="CELLOBIONIC ACID PHOSPHORYLASE-RELATED"/>
    <property type="match status" value="1"/>
</dbReference>
<dbReference type="SUPFAM" id="SSF48208">
    <property type="entry name" value="Six-hairpin glycosidases"/>
    <property type="match status" value="1"/>
</dbReference>
<dbReference type="Proteomes" id="UP000199659">
    <property type="component" value="Unassembled WGS sequence"/>
</dbReference>